<feature type="region of interest" description="Disordered" evidence="1">
    <location>
        <begin position="296"/>
        <end position="348"/>
    </location>
</feature>
<comment type="caution">
    <text evidence="2">The sequence shown here is derived from an EMBL/GenBank/DDBJ whole genome shotgun (WGS) entry which is preliminary data.</text>
</comment>
<evidence type="ECO:0000313" key="3">
    <source>
        <dbReference type="Proteomes" id="UP000585474"/>
    </source>
</evidence>
<dbReference type="InterPro" id="IPR056852">
    <property type="entry name" value="AK17A/B"/>
</dbReference>
<reference evidence="2 3" key="1">
    <citation type="submission" date="2019-07" db="EMBL/GenBank/DDBJ databases">
        <title>De Novo Assembly of kiwifruit Actinidia rufa.</title>
        <authorList>
            <person name="Sugita-Konishi S."/>
            <person name="Sato K."/>
            <person name="Mori E."/>
            <person name="Abe Y."/>
            <person name="Kisaki G."/>
            <person name="Hamano K."/>
            <person name="Suezawa K."/>
            <person name="Otani M."/>
            <person name="Fukuda T."/>
            <person name="Manabe T."/>
            <person name="Gomi K."/>
            <person name="Tabuchi M."/>
            <person name="Akimitsu K."/>
            <person name="Kataoka I."/>
        </authorList>
    </citation>
    <scope>NUCLEOTIDE SEQUENCE [LARGE SCALE GENOMIC DNA]</scope>
    <source>
        <strain evidence="3">cv. Fuchu</strain>
    </source>
</reference>
<dbReference type="AlphaFoldDB" id="A0A7J0EIH2"/>
<protein>
    <submittedName>
        <fullName evidence="2">Similar to ZCW7</fullName>
    </submittedName>
</protein>
<dbReference type="OrthoDB" id="1918237at2759"/>
<sequence>MSNRSLESVLPTEILEIENGLSLNPRVKLLLTVHRADRSVKAVDEWQLKRSLVDFLKSSFSVTVADEDFVVRRFKDLKKRKRDDPVADGALFVRDLGFLSKLLSSRNGQVSDDVKELEKKFLDWRRSVVDKMNGIELNLEGVKFRLSVAVPATDDFDGMRKGWEDISAFGNRGYSRGVRQQPDTIVLRGVPSRWFAEPRVSSKPSMLVTHTIFSTFGKIRNLNVAEDNDLSKNADDDSGDIVSGLQCKIVVQFEKYKDFYTALKVLCGRSLQKQGSRLKADYEVTWDKDGFFRNARSETQEKSSRMQPMGAGSYRSETYRRQTYFSRSSPDNEQPKRFKVGDRHRIHK</sequence>
<evidence type="ECO:0000313" key="2">
    <source>
        <dbReference type="EMBL" id="GFY85996.1"/>
    </source>
</evidence>
<name>A0A7J0EIH2_9ERIC</name>
<dbReference type="PANTHER" id="PTHR12484">
    <property type="entry name" value="B-LYMPHOCYTE ANTIGEN-RELATED"/>
    <property type="match status" value="1"/>
</dbReference>
<feature type="compositionally biased region" description="Basic and acidic residues" evidence="1">
    <location>
        <begin position="333"/>
        <end position="348"/>
    </location>
</feature>
<keyword evidence="3" id="KW-1185">Reference proteome</keyword>
<feature type="compositionally biased region" description="Polar residues" evidence="1">
    <location>
        <begin position="321"/>
        <end position="332"/>
    </location>
</feature>
<accession>A0A7J0EIH2</accession>
<organism evidence="2 3">
    <name type="scientific">Actinidia rufa</name>
    <dbReference type="NCBI Taxonomy" id="165716"/>
    <lineage>
        <taxon>Eukaryota</taxon>
        <taxon>Viridiplantae</taxon>
        <taxon>Streptophyta</taxon>
        <taxon>Embryophyta</taxon>
        <taxon>Tracheophyta</taxon>
        <taxon>Spermatophyta</taxon>
        <taxon>Magnoliopsida</taxon>
        <taxon>eudicotyledons</taxon>
        <taxon>Gunneridae</taxon>
        <taxon>Pentapetalae</taxon>
        <taxon>asterids</taxon>
        <taxon>Ericales</taxon>
        <taxon>Actinidiaceae</taxon>
        <taxon>Actinidia</taxon>
    </lineage>
</organism>
<dbReference type="Proteomes" id="UP000585474">
    <property type="component" value="Unassembled WGS sequence"/>
</dbReference>
<dbReference type="Pfam" id="PF25015">
    <property type="entry name" value="RBD_AKAP-17A"/>
    <property type="match status" value="1"/>
</dbReference>
<dbReference type="PANTHER" id="PTHR12484:SF4">
    <property type="entry name" value="A-KINASE ANCHOR PROTEIN 17A"/>
    <property type="match status" value="1"/>
</dbReference>
<dbReference type="EMBL" id="BJWL01000004">
    <property type="protein sequence ID" value="GFY85996.1"/>
    <property type="molecule type" value="Genomic_DNA"/>
</dbReference>
<evidence type="ECO:0000256" key="1">
    <source>
        <dbReference type="SAM" id="MobiDB-lite"/>
    </source>
</evidence>
<proteinExistence type="predicted"/>
<gene>
    <name evidence="2" type="ORF">Acr_04g0007340</name>
</gene>